<evidence type="ECO:0000313" key="2">
    <source>
        <dbReference type="EMBL" id="TKR88122.1"/>
    </source>
</evidence>
<organism evidence="2 3">
    <name type="scientific">Steinernema carpocapsae</name>
    <name type="common">Entomopathogenic nematode</name>
    <dbReference type="NCBI Taxonomy" id="34508"/>
    <lineage>
        <taxon>Eukaryota</taxon>
        <taxon>Metazoa</taxon>
        <taxon>Ecdysozoa</taxon>
        <taxon>Nematoda</taxon>
        <taxon>Chromadorea</taxon>
        <taxon>Rhabditida</taxon>
        <taxon>Tylenchina</taxon>
        <taxon>Panagrolaimomorpha</taxon>
        <taxon>Strongyloidoidea</taxon>
        <taxon>Steinernematidae</taxon>
        <taxon>Steinernema</taxon>
    </lineage>
</organism>
<dbReference type="EMBL" id="AZBU02000003">
    <property type="protein sequence ID" value="TKR88122.1"/>
    <property type="molecule type" value="Genomic_DNA"/>
</dbReference>
<name>A0A4U5NXC9_STECR</name>
<evidence type="ECO:0000313" key="3">
    <source>
        <dbReference type="Proteomes" id="UP000298663"/>
    </source>
</evidence>
<protein>
    <submittedName>
        <fullName evidence="2">Uncharacterized protein</fullName>
    </submittedName>
</protein>
<reference evidence="2 3" key="1">
    <citation type="journal article" date="2015" name="Genome Biol.">
        <title>Comparative genomics of Steinernema reveals deeply conserved gene regulatory networks.</title>
        <authorList>
            <person name="Dillman A.R."/>
            <person name="Macchietto M."/>
            <person name="Porter C.F."/>
            <person name="Rogers A."/>
            <person name="Williams B."/>
            <person name="Antoshechkin I."/>
            <person name="Lee M.M."/>
            <person name="Goodwin Z."/>
            <person name="Lu X."/>
            <person name="Lewis E.E."/>
            <person name="Goodrich-Blair H."/>
            <person name="Stock S.P."/>
            <person name="Adams B.J."/>
            <person name="Sternberg P.W."/>
            <person name="Mortazavi A."/>
        </authorList>
    </citation>
    <scope>NUCLEOTIDE SEQUENCE [LARGE SCALE GENOMIC DNA]</scope>
    <source>
        <strain evidence="2 3">ALL</strain>
    </source>
</reference>
<evidence type="ECO:0000256" key="1">
    <source>
        <dbReference type="SAM" id="MobiDB-lite"/>
    </source>
</evidence>
<proteinExistence type="predicted"/>
<feature type="compositionally biased region" description="Low complexity" evidence="1">
    <location>
        <begin position="196"/>
        <end position="222"/>
    </location>
</feature>
<keyword evidence="3" id="KW-1185">Reference proteome</keyword>
<accession>A0A4U5NXC9</accession>
<dbReference type="Proteomes" id="UP000298663">
    <property type="component" value="Unassembled WGS sequence"/>
</dbReference>
<gene>
    <name evidence="2" type="ORF">L596_012411</name>
</gene>
<feature type="region of interest" description="Disordered" evidence="1">
    <location>
        <begin position="607"/>
        <end position="627"/>
    </location>
</feature>
<comment type="caution">
    <text evidence="2">The sequence shown here is derived from an EMBL/GenBank/DDBJ whole genome shotgun (WGS) entry which is preliminary data.</text>
</comment>
<feature type="region of interest" description="Disordered" evidence="1">
    <location>
        <begin position="1011"/>
        <end position="1063"/>
    </location>
</feature>
<feature type="region of interest" description="Disordered" evidence="1">
    <location>
        <begin position="196"/>
        <end position="223"/>
    </location>
</feature>
<reference evidence="2 3" key="2">
    <citation type="journal article" date="2019" name="G3 (Bethesda)">
        <title>Hybrid Assembly of the Genome of the Entomopathogenic Nematode Steinernema carpocapsae Identifies the X-Chromosome.</title>
        <authorList>
            <person name="Serra L."/>
            <person name="Macchietto M."/>
            <person name="Macias-Munoz A."/>
            <person name="McGill C.J."/>
            <person name="Rodriguez I.M."/>
            <person name="Rodriguez B."/>
            <person name="Murad R."/>
            <person name="Mortazavi A."/>
        </authorList>
    </citation>
    <scope>NUCLEOTIDE SEQUENCE [LARGE SCALE GENOMIC DNA]</scope>
    <source>
        <strain evidence="2 3">ALL</strain>
    </source>
</reference>
<sequence length="1692" mass="185383">MDFENQLPEGVTATISTPFWANFDASMEENVIFSYTRETALSNDKQTFLASAFTVSVNSTENVLAFIYYISSNGKLSDSGECQIREDLLKETVGTIVNDPLSANGLFETLITNPKYQVMIQFNVNGYNPDCFNVTFGVNYSDKDPSDLQAYEQFQRYCAKEIEVKIEPRMGIDSCGKAEDQVMINYSVEEYKATTTTSSSTTPSTFSSSFKSSSSVTPSPSTQCPSGFTSINIKTPGIYFPSQGKSFVYVGSSCLYVSGVNEKLEAFQRINFTGIDYEKYTCASWSAADFKIVKGRFEFLASFCFPDWIYFVEIESNEILNGNPDSKDWRSLIFLFLDAHVAQESSCDKLGSVGGNVHSHVQDGIYSIASATSDCPIHVLAPTNINRDNGGPCPSIVLMFETNAFVTLTPLPKNVTAAVSTPYWANDKVHINENVFFQFTQETASQYYKFDISLSAVIIRVDSNSWSSAMVNNFLGVSSGSGGTDSDSDSEDCVIDTMTEDEPLGTIVSDPLSSYGLFKTFYPDDPHLVIHFNVSDYNRDCFDVILNVTDQAGNTEEIKVKRSFDVPSPRKIDLKIQPKKSIDECANVNYQVKISYNATKMQTTRSTASSASSSTSKSTVSSQQCPSTLNPINMETPGIYFPSQGKSIVHVGSTCLFVSGINAKLEAFQSTLFTGVDLDGTQCSTWTSASFKIKKGNAEFLAKFCFPGWVSYVEIDSKEVLNGVPDSKDWRSLVFLFLSAEQVKNAVCESLGPVGGNVYSNVEVNEFMLGSASADCPLHVLSATNQIDDHYGGPCPSVALGFKKVYGLTVDPLPEDVTATVSSPYWADNKVHINENVILEITQETEYWLSFAADLNAVTIRVNSSLTDMVSSFVIVAPGSNELDDEVRYCVENAFIQDKSFGTIVSDPLSRYGLYEIFSLDIDSPLQYILHFTVNDYSRDCFDVSLNVTDIFGNRTEIQVKPNFEVLLFWEVDLLIEPKKSFDECASLEDQVRISYSATLVGLMSSTSTSSTETLASSTSSSSLSTSTSSSQSTSTFTSQAAPSSTLSQSPSPTSTASLSVTSATTTSTRPFLHTCPPTDDVTIMVTPGIYLPTNGNSLLSVFNPCLFVGGIASEFEAFQKITYIGITQDDQTCSHYTSADFEVKKGNKNFLARLCFPDWVSNVAITDNGALEGITPNSKKWRSLLFLFLDNSKMNGTCGKQGQLGGNVHSDLFDFPTSVSASDECPAHILTPTDEPGFETSGSSCPEVSFTLTNQDNSLQPLPDNVTATISGTYWADANVFMNEDKVFSYTKVTAPFSDNQNFIRSAFIVRVDSFEMVDSFLNFFSSNSEVSALGQCTVEDVFDDKDVGVISHDPLSSHGLLEKLTPGFDFLEPLVHFKVNEYDEDCFDVTFNVTYMDGSNKIMKPQPSFDISLPKEIDVTIIMNLPIDSCASFDKTKVKINYQAYDQEDPSTIQPITTTTTTSTTLLTSMSNPACPSVTNKITVMAPTTFIPSSGRIFISAPNMCLFVGGTNSQLEAFGNMTLLGINEDGSCSSFRLTDFQLTQGNVAFLASFCLPEKLSYLMIDDNDALDSITLGSKRWRSLIFLFMDNAKVTNDCAKFGKHGGNVFCKDDFILASTSQDCPVYILVPTDEAIDEAPSPCPKVQFYLTKYVITGLTPLPENVTATISSISYIDSLISMDKADLFSFTLA</sequence>
<feature type="compositionally biased region" description="Low complexity" evidence="1">
    <location>
        <begin position="607"/>
        <end position="622"/>
    </location>
</feature>